<proteinExistence type="predicted"/>
<keyword evidence="3" id="KW-1185">Reference proteome</keyword>
<protein>
    <submittedName>
        <fullName evidence="2">Uncharacterized protein</fullName>
    </submittedName>
</protein>
<feature type="region of interest" description="Disordered" evidence="1">
    <location>
        <begin position="41"/>
        <end position="65"/>
    </location>
</feature>
<dbReference type="HOGENOM" id="CLU_2387251_0_0_1"/>
<organism evidence="2 3">
    <name type="scientific">Puccinia graminis f. sp. tritici (strain CRL 75-36-700-3 / race SCCL)</name>
    <name type="common">Black stem rust fungus</name>
    <dbReference type="NCBI Taxonomy" id="418459"/>
    <lineage>
        <taxon>Eukaryota</taxon>
        <taxon>Fungi</taxon>
        <taxon>Dikarya</taxon>
        <taxon>Basidiomycota</taxon>
        <taxon>Pucciniomycotina</taxon>
        <taxon>Pucciniomycetes</taxon>
        <taxon>Pucciniales</taxon>
        <taxon>Pucciniaceae</taxon>
        <taxon>Puccinia</taxon>
    </lineage>
</organism>
<dbReference type="AlphaFoldDB" id="E3KSM4"/>
<dbReference type="VEuPathDB" id="FungiDB:PGTG_12894"/>
<gene>
    <name evidence="2" type="ORF">PGTG_12894</name>
</gene>
<reference key="1">
    <citation type="submission" date="2007-01" db="EMBL/GenBank/DDBJ databases">
        <title>The Genome Sequence of Puccinia graminis f. sp. tritici Strain CRL 75-36-700-3.</title>
        <authorList>
            <consortium name="The Broad Institute Genome Sequencing Platform"/>
            <person name="Birren B."/>
            <person name="Lander E."/>
            <person name="Galagan J."/>
            <person name="Nusbaum C."/>
            <person name="Devon K."/>
            <person name="Cuomo C."/>
            <person name="Jaffe D."/>
            <person name="Butler J."/>
            <person name="Alvarez P."/>
            <person name="Gnerre S."/>
            <person name="Grabherr M."/>
            <person name="Mauceli E."/>
            <person name="Brockman W."/>
            <person name="Young S."/>
            <person name="LaButti K."/>
            <person name="Sykes S."/>
            <person name="DeCaprio D."/>
            <person name="Crawford M."/>
            <person name="Koehrsen M."/>
            <person name="Engels R."/>
            <person name="Montgomery P."/>
            <person name="Pearson M."/>
            <person name="Howarth C."/>
            <person name="Larson L."/>
            <person name="White J."/>
            <person name="Zeng Q."/>
            <person name="Kodira C."/>
            <person name="Yandava C."/>
            <person name="Alvarado L."/>
            <person name="O'Leary S."/>
            <person name="Szabo L."/>
            <person name="Dean R."/>
            <person name="Schein J."/>
        </authorList>
    </citation>
    <scope>NUCLEOTIDE SEQUENCE</scope>
    <source>
        <strain>CRL 75-36-700-3</strain>
    </source>
</reference>
<evidence type="ECO:0000313" key="2">
    <source>
        <dbReference type="EMBL" id="EFP87310.1"/>
    </source>
</evidence>
<dbReference type="GeneID" id="10537710"/>
<dbReference type="Proteomes" id="UP000008783">
    <property type="component" value="Unassembled WGS sequence"/>
</dbReference>
<reference evidence="3" key="2">
    <citation type="journal article" date="2011" name="Proc. Natl. Acad. Sci. U.S.A.">
        <title>Obligate biotrophy features unraveled by the genomic analysis of rust fungi.</title>
        <authorList>
            <person name="Duplessis S."/>
            <person name="Cuomo C.A."/>
            <person name="Lin Y.-C."/>
            <person name="Aerts A."/>
            <person name="Tisserant E."/>
            <person name="Veneault-Fourrey C."/>
            <person name="Joly D.L."/>
            <person name="Hacquard S."/>
            <person name="Amselem J."/>
            <person name="Cantarel B.L."/>
            <person name="Chiu R."/>
            <person name="Coutinho P.M."/>
            <person name="Feau N."/>
            <person name="Field M."/>
            <person name="Frey P."/>
            <person name="Gelhaye E."/>
            <person name="Goldberg J."/>
            <person name="Grabherr M.G."/>
            <person name="Kodira C.D."/>
            <person name="Kohler A."/>
            <person name="Kuees U."/>
            <person name="Lindquist E.A."/>
            <person name="Lucas S.M."/>
            <person name="Mago R."/>
            <person name="Mauceli E."/>
            <person name="Morin E."/>
            <person name="Murat C."/>
            <person name="Pangilinan J.L."/>
            <person name="Park R."/>
            <person name="Pearson M."/>
            <person name="Quesneville H."/>
            <person name="Rouhier N."/>
            <person name="Sakthikumar S."/>
            <person name="Salamov A.A."/>
            <person name="Schmutz J."/>
            <person name="Selles B."/>
            <person name="Shapiro H."/>
            <person name="Tanguay P."/>
            <person name="Tuskan G.A."/>
            <person name="Henrissat B."/>
            <person name="Van de Peer Y."/>
            <person name="Rouze P."/>
            <person name="Ellis J.G."/>
            <person name="Dodds P.N."/>
            <person name="Schein J.E."/>
            <person name="Zhong S."/>
            <person name="Hamelin R.C."/>
            <person name="Grigoriev I.V."/>
            <person name="Szabo L.J."/>
            <person name="Martin F."/>
        </authorList>
    </citation>
    <scope>NUCLEOTIDE SEQUENCE [LARGE SCALE GENOMIC DNA]</scope>
    <source>
        <strain evidence="3">CRL 75-36-700-3 / race SCCL</strain>
    </source>
</reference>
<dbReference type="RefSeq" id="XP_003331729.1">
    <property type="nucleotide sequence ID" value="XM_003331681.1"/>
</dbReference>
<evidence type="ECO:0000313" key="3">
    <source>
        <dbReference type="Proteomes" id="UP000008783"/>
    </source>
</evidence>
<dbReference type="EMBL" id="DS178305">
    <property type="protein sequence ID" value="EFP87310.1"/>
    <property type="molecule type" value="Genomic_DNA"/>
</dbReference>
<dbReference type="KEGG" id="pgr:PGTG_12894"/>
<accession>E3KSM4</accession>
<name>E3KSM4_PUCGT</name>
<sequence>MNKPGRPGPTKVSGPVVIVWSCRDGTGDVYPAGLSKIPLPTSNGGLHGDPTSRNHQPLVEPLSSTTTKERDRLFISLGKKCLMFLVSKYEDDGK</sequence>
<dbReference type="InParanoid" id="E3KSM4"/>
<evidence type="ECO:0000256" key="1">
    <source>
        <dbReference type="SAM" id="MobiDB-lite"/>
    </source>
</evidence>